<comment type="caution">
    <text evidence="1">The sequence shown here is derived from an EMBL/GenBank/DDBJ whole genome shotgun (WGS) entry which is preliminary data.</text>
</comment>
<evidence type="ECO:0000313" key="1">
    <source>
        <dbReference type="EMBL" id="KAF0568275.1"/>
    </source>
</evidence>
<dbReference type="AlphaFoldDB" id="A0A6N7BX63"/>
<protein>
    <submittedName>
        <fullName evidence="1">Uncharacterized protein</fullName>
    </submittedName>
</protein>
<reference evidence="1 2" key="1">
    <citation type="submission" date="2019-09" db="EMBL/GenBank/DDBJ databases">
        <title>Draft genome sequence of Psychrobacter nivimaris LAMA 639, in search for biotechnological relevant genes.</title>
        <authorList>
            <person name="Lima A.O.S."/>
            <person name="Staloch B.E.K."/>
            <person name="Freitas R.C."/>
            <person name="Niero H."/>
            <person name="Silva M.A.C."/>
        </authorList>
    </citation>
    <scope>NUCLEOTIDE SEQUENCE [LARGE SCALE GENOMIC DNA]</scope>
    <source>
        <strain evidence="1 2">LAMA 639</strain>
    </source>
</reference>
<gene>
    <name evidence="1" type="ORF">FQV37_1285</name>
</gene>
<proteinExistence type="predicted"/>
<dbReference type="EMBL" id="VZIZ01000022">
    <property type="protein sequence ID" value="KAF0568275.1"/>
    <property type="molecule type" value="Genomic_DNA"/>
</dbReference>
<dbReference type="RefSeq" id="WP_205962080.1">
    <property type="nucleotide sequence ID" value="NZ_VZIZ01000022.1"/>
</dbReference>
<name>A0A6N7BX63_9GAMM</name>
<accession>A0A6N7BX63</accession>
<sequence length="191" mass="22057">MSNLQPLKWVDHTTVDYIDHRAQGAGVLYRVCHFADKFRVYWVDSMGGSDGNKEFDSLDELKHWVDTDHYPHKMQPYVKPSPTKVLELTYDYDDGYFTVLMTTDKQVALDFIESVQVHDAGFAKWHGIKDDADEAIADRYNDTHPLKPYASKIFNSLYEDSFSEWAMSYAGNSLVSQMSIIEHKLFVKQGE</sequence>
<organism evidence="1 2">
    <name type="scientific">Psychrobacter nivimaris</name>
    <dbReference type="NCBI Taxonomy" id="281738"/>
    <lineage>
        <taxon>Bacteria</taxon>
        <taxon>Pseudomonadati</taxon>
        <taxon>Pseudomonadota</taxon>
        <taxon>Gammaproteobacteria</taxon>
        <taxon>Moraxellales</taxon>
        <taxon>Moraxellaceae</taxon>
        <taxon>Psychrobacter</taxon>
    </lineage>
</organism>
<keyword evidence="2" id="KW-1185">Reference proteome</keyword>
<dbReference type="Proteomes" id="UP000471465">
    <property type="component" value="Unassembled WGS sequence"/>
</dbReference>
<evidence type="ECO:0000313" key="2">
    <source>
        <dbReference type="Proteomes" id="UP000471465"/>
    </source>
</evidence>